<dbReference type="OMA" id="INTICDG"/>
<proteinExistence type="predicted"/>
<keyword evidence="6" id="KW-0325">Glycoprotein</keyword>
<evidence type="ECO:0000256" key="4">
    <source>
        <dbReference type="ARBA" id="ARBA00022737"/>
    </source>
</evidence>
<evidence type="ECO:0000313" key="10">
    <source>
        <dbReference type="EnsemblMetazoa" id="XP_024081303.1"/>
    </source>
</evidence>
<protein>
    <recommendedName>
        <fullName evidence="12">Saposin</fullName>
    </recommendedName>
</protein>
<dbReference type="KEGG" id="clec:106667022"/>
<dbReference type="InterPro" id="IPR007856">
    <property type="entry name" value="SapB_1"/>
</dbReference>
<dbReference type="PROSITE" id="PS50015">
    <property type="entry name" value="SAP_B"/>
    <property type="match status" value="7"/>
</dbReference>
<dbReference type="Pfam" id="PF02199">
    <property type="entry name" value="SapA"/>
    <property type="match status" value="2"/>
</dbReference>
<feature type="domain" description="Saposin A-type" evidence="9">
    <location>
        <begin position="31"/>
        <end position="71"/>
    </location>
</feature>
<feature type="domain" description="Saposin B-type" evidence="8">
    <location>
        <begin position="477"/>
        <end position="559"/>
    </location>
</feature>
<evidence type="ECO:0000259" key="8">
    <source>
        <dbReference type="PROSITE" id="PS50015"/>
    </source>
</evidence>
<dbReference type="GO" id="GO:0005764">
    <property type="term" value="C:lysosome"/>
    <property type="evidence" value="ECO:0007669"/>
    <property type="project" value="InterPro"/>
</dbReference>
<dbReference type="PANTHER" id="PTHR11480:SF3">
    <property type="entry name" value="BCDNA.GH08312"/>
    <property type="match status" value="1"/>
</dbReference>
<reference evidence="10" key="1">
    <citation type="submission" date="2022-01" db="UniProtKB">
        <authorList>
            <consortium name="EnsemblMetazoa"/>
        </authorList>
    </citation>
    <scope>IDENTIFICATION</scope>
</reference>
<dbReference type="PROSITE" id="PS51110">
    <property type="entry name" value="SAP_A"/>
    <property type="match status" value="2"/>
</dbReference>
<keyword evidence="2" id="KW-0964">Secreted</keyword>
<dbReference type="EnsemblMetazoa" id="XM_024225535.1">
    <property type="protein sequence ID" value="XP_024081303.1"/>
    <property type="gene ID" value="LOC106667022"/>
</dbReference>
<evidence type="ECO:0008006" key="12">
    <source>
        <dbReference type="Google" id="ProtNLM"/>
    </source>
</evidence>
<dbReference type="InterPro" id="IPR003119">
    <property type="entry name" value="SAP_A"/>
</dbReference>
<feature type="domain" description="Saposin B-type" evidence="8">
    <location>
        <begin position="389"/>
        <end position="470"/>
    </location>
</feature>
<evidence type="ECO:0000313" key="11">
    <source>
        <dbReference type="Proteomes" id="UP000494040"/>
    </source>
</evidence>
<feature type="domain" description="Saposin B-type" evidence="8">
    <location>
        <begin position="270"/>
        <end position="349"/>
    </location>
</feature>
<dbReference type="InterPro" id="IPR008139">
    <property type="entry name" value="SaposinB_dom"/>
</dbReference>
<keyword evidence="5" id="KW-1015">Disulfide bond</keyword>
<feature type="domain" description="Saposin B-type" evidence="8">
    <location>
        <begin position="584"/>
        <end position="665"/>
    </location>
</feature>
<dbReference type="InterPro" id="IPR008138">
    <property type="entry name" value="SapB_2"/>
</dbReference>
<dbReference type="SUPFAM" id="SSF47862">
    <property type="entry name" value="Saposin"/>
    <property type="match status" value="7"/>
</dbReference>
<dbReference type="GO" id="GO:0005576">
    <property type="term" value="C:extracellular region"/>
    <property type="evidence" value="ECO:0007669"/>
    <property type="project" value="UniProtKB-SubCell"/>
</dbReference>
<feature type="signal peptide" evidence="7">
    <location>
        <begin position="1"/>
        <end position="19"/>
    </location>
</feature>
<dbReference type="OrthoDB" id="69496at2759"/>
<dbReference type="InterPro" id="IPR008373">
    <property type="entry name" value="Saposin"/>
</dbReference>
<evidence type="ECO:0000256" key="7">
    <source>
        <dbReference type="SAM" id="SignalP"/>
    </source>
</evidence>
<feature type="domain" description="Saposin B-type" evidence="8">
    <location>
        <begin position="168"/>
        <end position="247"/>
    </location>
</feature>
<dbReference type="Pfam" id="PF03489">
    <property type="entry name" value="SapB_2"/>
    <property type="match status" value="4"/>
</dbReference>
<evidence type="ECO:0000256" key="6">
    <source>
        <dbReference type="ARBA" id="ARBA00023180"/>
    </source>
</evidence>
<keyword evidence="4" id="KW-0677">Repeat</keyword>
<evidence type="ECO:0000256" key="2">
    <source>
        <dbReference type="ARBA" id="ARBA00022525"/>
    </source>
</evidence>
<dbReference type="InterPro" id="IPR011001">
    <property type="entry name" value="Saposin-like"/>
</dbReference>
<keyword evidence="11" id="KW-1185">Reference proteome</keyword>
<dbReference type="GO" id="GO:0006665">
    <property type="term" value="P:sphingolipid metabolic process"/>
    <property type="evidence" value="ECO:0007669"/>
    <property type="project" value="InterPro"/>
</dbReference>
<comment type="subcellular location">
    <subcellularLocation>
        <location evidence="1">Secreted</location>
    </subcellularLocation>
</comment>
<keyword evidence="3 7" id="KW-0732">Signal</keyword>
<dbReference type="PRINTS" id="PR01797">
    <property type="entry name" value="SAPOSIN"/>
</dbReference>
<dbReference type="GO" id="GO:0016020">
    <property type="term" value="C:membrane"/>
    <property type="evidence" value="ECO:0007669"/>
    <property type="project" value="GOC"/>
</dbReference>
<feature type="chain" id="PRO_5035268064" description="Saposin" evidence="7">
    <location>
        <begin position="20"/>
        <end position="811"/>
    </location>
</feature>
<dbReference type="FunFam" id="1.10.225.10:FF:000002">
    <property type="entry name" value="prosaposin isoform X2"/>
    <property type="match status" value="2"/>
</dbReference>
<feature type="domain" description="Saposin B-type" evidence="8">
    <location>
        <begin position="76"/>
        <end position="158"/>
    </location>
</feature>
<feature type="domain" description="Saposin B-type" evidence="8">
    <location>
        <begin position="671"/>
        <end position="752"/>
    </location>
</feature>
<feature type="domain" description="Saposin A-type" evidence="9">
    <location>
        <begin position="760"/>
        <end position="800"/>
    </location>
</feature>
<dbReference type="SMART" id="SM00741">
    <property type="entry name" value="SapB"/>
    <property type="match status" value="7"/>
</dbReference>
<dbReference type="Pfam" id="PF05184">
    <property type="entry name" value="SapB_1"/>
    <property type="match status" value="4"/>
</dbReference>
<evidence type="ECO:0000256" key="1">
    <source>
        <dbReference type="ARBA" id="ARBA00004613"/>
    </source>
</evidence>
<dbReference type="Proteomes" id="UP000494040">
    <property type="component" value="Unassembled WGS sequence"/>
</dbReference>
<dbReference type="InterPro" id="IPR051428">
    <property type="entry name" value="Sphingo_Act-Surfact_Prot"/>
</dbReference>
<organism evidence="10 11">
    <name type="scientific">Cimex lectularius</name>
    <name type="common">Bed bug</name>
    <name type="synonym">Acanthia lectularia</name>
    <dbReference type="NCBI Taxonomy" id="79782"/>
    <lineage>
        <taxon>Eukaryota</taxon>
        <taxon>Metazoa</taxon>
        <taxon>Ecdysozoa</taxon>
        <taxon>Arthropoda</taxon>
        <taxon>Hexapoda</taxon>
        <taxon>Insecta</taxon>
        <taxon>Pterygota</taxon>
        <taxon>Neoptera</taxon>
        <taxon>Paraneoptera</taxon>
        <taxon>Hemiptera</taxon>
        <taxon>Heteroptera</taxon>
        <taxon>Panheteroptera</taxon>
        <taxon>Cimicomorpha</taxon>
        <taxon>Cimicidae</taxon>
        <taxon>Cimex</taxon>
    </lineage>
</organism>
<dbReference type="AlphaFoldDB" id="A0A8I6TIN4"/>
<accession>A0A8I6TIN4</accession>
<dbReference type="PANTHER" id="PTHR11480">
    <property type="entry name" value="SAPOSIN-RELATED"/>
    <property type="match status" value="1"/>
</dbReference>
<evidence type="ECO:0000259" key="9">
    <source>
        <dbReference type="PROSITE" id="PS51110"/>
    </source>
</evidence>
<evidence type="ECO:0000256" key="5">
    <source>
        <dbReference type="ARBA" id="ARBA00023157"/>
    </source>
</evidence>
<dbReference type="GeneID" id="106667022"/>
<evidence type="ECO:0000256" key="3">
    <source>
        <dbReference type="ARBA" id="ARBA00022729"/>
    </source>
</evidence>
<name>A0A8I6TIN4_CIMLE</name>
<dbReference type="Gene3D" id="1.10.225.10">
    <property type="entry name" value="Saposin-like"/>
    <property type="match status" value="7"/>
</dbReference>
<dbReference type="RefSeq" id="XP_024081303.1">
    <property type="nucleotide sequence ID" value="XM_024225535.1"/>
</dbReference>
<dbReference type="SMART" id="SM00162">
    <property type="entry name" value="SAPA"/>
    <property type="match status" value="2"/>
</dbReference>
<sequence>MIFPWKSLIFSFLVTLCLGKYVQNEHHNSPESTLDPNCYRGQEYWCKNITTSVQCNAFKHCVHGVWEKEKPIELDESTVCQTCIDMVKLARDQLNSNETQEELRQVLEASCKVIPVKALRNDCNKMMDDFGSYLVDTLSSQMDPNVVCSVAGLCYNEKLSHLKTGEKVKLNCNNCFELMQQVKGNIEYASNDDIFTALSGICGRLGSFSDICASLIAEHMENVDAMIRNYIRPKPVCTLAGVCSNKFHTHEKLARVPVGFRSNVEVIHNDDLPCELCEQLVKHLRDELVANTTEQEFKQVIHGLCMMTVYKDKCDNLVNEYYSLVYQFLVNELDAKALCQEISICPQKAGKVIRPLLLDRESPQQLPIERMTPLTIIPGSFKTQNGLMNKELCSFCEYFLHFVQQEISLPSSEKEISDEVKKACSKLPSTVTEQCDSFVDTYMATFIALLAQRIDPSQVCPHLGVCPGTLVAVEYNDKPTCPLCLLAMEATLRKIENKTETDIDDALDDLCLIDVFPNSLTTECVKFITDYRRPITDMILAEFTSQESCVYIDLCKIPHSFSENLPVALPVGDTKTNEIRPIGSSNLCVLCEFVMSKVENLLKNKSSEEEIKADVMKVCNYMPKTVAAECKSFVSQYADLVLDLLAQEVDPKEVCTAMSLCAKANTLIAGPVKKCIACELLMDSLRTILTDPSLDHDLNMDLLKACNSFPEHEISFCKSMVMQLAPQIEAALRSLPVGPLVCRRVHMCEDNHGHRVQLYGQMDNSQCYLGSSYWCSSTIRAAECLKIDYCQLNVWHGDKPPKTYLKGTKVI</sequence>
<dbReference type="CTD" id="43662"/>